<protein>
    <submittedName>
        <fullName evidence="5">MFS transporter</fullName>
    </submittedName>
</protein>
<dbReference type="Pfam" id="PF07690">
    <property type="entry name" value="MFS_1"/>
    <property type="match status" value="1"/>
</dbReference>
<dbReference type="GeneID" id="92090455"/>
<feature type="region of interest" description="Disordered" evidence="3">
    <location>
        <begin position="198"/>
        <end position="249"/>
    </location>
</feature>
<dbReference type="InterPro" id="IPR011701">
    <property type="entry name" value="MFS"/>
</dbReference>
<feature type="transmembrane region" description="Helical" evidence="4">
    <location>
        <begin position="363"/>
        <end position="388"/>
    </location>
</feature>
<feature type="transmembrane region" description="Helical" evidence="4">
    <location>
        <begin position="427"/>
        <end position="448"/>
    </location>
</feature>
<dbReference type="Gene3D" id="1.20.1250.20">
    <property type="entry name" value="MFS general substrate transporter like domains"/>
    <property type="match status" value="1"/>
</dbReference>
<evidence type="ECO:0000313" key="5">
    <source>
        <dbReference type="EMBL" id="KAK8069367.1"/>
    </source>
</evidence>
<accession>A0ABR1VES7</accession>
<feature type="transmembrane region" description="Helical" evidence="4">
    <location>
        <begin position="268"/>
        <end position="291"/>
    </location>
</feature>
<reference evidence="5 6" key="1">
    <citation type="submission" date="2023-01" db="EMBL/GenBank/DDBJ databases">
        <title>Analysis of 21 Apiospora genomes using comparative genomics revels a genus with tremendous synthesis potential of carbohydrate active enzymes and secondary metabolites.</title>
        <authorList>
            <person name="Sorensen T."/>
        </authorList>
    </citation>
    <scope>NUCLEOTIDE SEQUENCE [LARGE SCALE GENOMIC DNA]</scope>
    <source>
        <strain evidence="5 6">CBS 135458</strain>
    </source>
</reference>
<evidence type="ECO:0000313" key="6">
    <source>
        <dbReference type="Proteomes" id="UP001480595"/>
    </source>
</evidence>
<feature type="transmembrane region" description="Helical" evidence="4">
    <location>
        <begin position="20"/>
        <end position="47"/>
    </location>
</feature>
<keyword evidence="6" id="KW-1185">Reference proteome</keyword>
<gene>
    <name evidence="5" type="ORF">PG994_005983</name>
</gene>
<feature type="transmembrane region" description="Helical" evidence="4">
    <location>
        <begin position="303"/>
        <end position="322"/>
    </location>
</feature>
<dbReference type="EMBL" id="JAQQWL010000006">
    <property type="protein sequence ID" value="KAK8069367.1"/>
    <property type="molecule type" value="Genomic_DNA"/>
</dbReference>
<feature type="compositionally biased region" description="Low complexity" evidence="3">
    <location>
        <begin position="198"/>
        <end position="209"/>
    </location>
</feature>
<feature type="transmembrane region" description="Helical" evidence="4">
    <location>
        <begin position="400"/>
        <end position="421"/>
    </location>
</feature>
<feature type="transmembrane region" description="Helical" evidence="4">
    <location>
        <begin position="59"/>
        <end position="79"/>
    </location>
</feature>
<proteinExistence type="inferred from homology"/>
<evidence type="ECO:0000256" key="3">
    <source>
        <dbReference type="SAM" id="MobiDB-lite"/>
    </source>
</evidence>
<dbReference type="InterPro" id="IPR036259">
    <property type="entry name" value="MFS_trans_sf"/>
</dbReference>
<comment type="similarity">
    <text evidence="2">Belongs to the major facilitator superfamily. Monocarboxylate porter (TC 2.A.1.13) family.</text>
</comment>
<keyword evidence="4" id="KW-0812">Transmembrane</keyword>
<dbReference type="PANTHER" id="PTHR11360:SF234">
    <property type="entry name" value="MFS-TYPE TRANSPORTER DBAD-RELATED"/>
    <property type="match status" value="1"/>
</dbReference>
<feature type="compositionally biased region" description="Polar residues" evidence="3">
    <location>
        <begin position="227"/>
        <end position="241"/>
    </location>
</feature>
<comment type="caution">
    <text evidence="5">The sequence shown here is derived from an EMBL/GenBank/DDBJ whole genome shotgun (WGS) entry which is preliminary data.</text>
</comment>
<feature type="transmembrane region" description="Helical" evidence="4">
    <location>
        <begin position="158"/>
        <end position="178"/>
    </location>
</feature>
<evidence type="ECO:0000256" key="1">
    <source>
        <dbReference type="ARBA" id="ARBA00004141"/>
    </source>
</evidence>
<dbReference type="PANTHER" id="PTHR11360">
    <property type="entry name" value="MONOCARBOXYLATE TRANSPORTER"/>
    <property type="match status" value="1"/>
</dbReference>
<organism evidence="5 6">
    <name type="scientific">Apiospora phragmitis</name>
    <dbReference type="NCBI Taxonomy" id="2905665"/>
    <lineage>
        <taxon>Eukaryota</taxon>
        <taxon>Fungi</taxon>
        <taxon>Dikarya</taxon>
        <taxon>Ascomycota</taxon>
        <taxon>Pezizomycotina</taxon>
        <taxon>Sordariomycetes</taxon>
        <taxon>Xylariomycetidae</taxon>
        <taxon>Amphisphaeriales</taxon>
        <taxon>Apiosporaceae</taxon>
        <taxon>Apiospora</taxon>
    </lineage>
</organism>
<dbReference type="SUPFAM" id="SSF103473">
    <property type="entry name" value="MFS general substrate transporter"/>
    <property type="match status" value="1"/>
</dbReference>
<feature type="transmembrane region" description="Helical" evidence="4">
    <location>
        <begin position="329"/>
        <end position="351"/>
    </location>
</feature>
<sequence>MSRVVTQHKFEPPNRGYRAWLTVFGSFLLQASSFGFVSACGVFQLYYKTVMLPEKSSQELGWITTFAEFLIFGAGIPIGHLVDVYTQCTEYWQVLLCQGLGFGLACSGTTLPAVVCVTQWFSTRRGLAVGLASCSSSFGGLIYPIIMSRLLEQVGFEAALKWAVLPIGFGMVVGVLCCGSPLPTKAEVEEEIASLATGSSTSGSVTNLSDVEKGDAQCGHGKEQSKMDSMQAESATVQSQEDATKSSKHPVTKKISSKLLGALKNNGMAWIFFCAGALFCTFPVLAPYNYIPEQAVGGGMERGLAEYSLAIMNGAAMVGRVIPGYMSDFLGPFNVMVSVAATSAVAMLAIWLPLYHVPNDGGIIFFAIFYGFVSGGYTSLLSPCCASLVGDKLDDLGLKFGITSLFLAIGALVGIPVVGAVKDATDSFTGLIIMAGATMAIGSGFFLASRVRMGGWKLQKKI</sequence>
<feature type="transmembrane region" description="Helical" evidence="4">
    <location>
        <begin position="127"/>
        <end position="146"/>
    </location>
</feature>
<evidence type="ECO:0000256" key="4">
    <source>
        <dbReference type="SAM" id="Phobius"/>
    </source>
</evidence>
<keyword evidence="4" id="KW-0472">Membrane</keyword>
<dbReference type="RefSeq" id="XP_066716661.1">
    <property type="nucleotide sequence ID" value="XM_066857392.1"/>
</dbReference>
<comment type="subcellular location">
    <subcellularLocation>
        <location evidence="1">Membrane</location>
        <topology evidence="1">Multi-pass membrane protein</topology>
    </subcellularLocation>
</comment>
<evidence type="ECO:0000256" key="2">
    <source>
        <dbReference type="ARBA" id="ARBA00006727"/>
    </source>
</evidence>
<feature type="compositionally biased region" description="Basic and acidic residues" evidence="3">
    <location>
        <begin position="210"/>
        <end position="226"/>
    </location>
</feature>
<dbReference type="Proteomes" id="UP001480595">
    <property type="component" value="Unassembled WGS sequence"/>
</dbReference>
<dbReference type="InterPro" id="IPR050327">
    <property type="entry name" value="Proton-linked_MCT"/>
</dbReference>
<keyword evidence="4" id="KW-1133">Transmembrane helix</keyword>
<name>A0ABR1VES7_9PEZI</name>